<feature type="domain" description="ABC transporter" evidence="5">
    <location>
        <begin position="3"/>
        <end position="230"/>
    </location>
</feature>
<evidence type="ECO:0000256" key="4">
    <source>
        <dbReference type="ARBA" id="ARBA00022840"/>
    </source>
</evidence>
<dbReference type="GO" id="GO:0022857">
    <property type="term" value="F:transmembrane transporter activity"/>
    <property type="evidence" value="ECO:0007669"/>
    <property type="project" value="UniProtKB-ARBA"/>
</dbReference>
<dbReference type="EMBL" id="FNPG01000015">
    <property type="protein sequence ID" value="SDY37405.1"/>
    <property type="molecule type" value="Genomic_DNA"/>
</dbReference>
<evidence type="ECO:0000313" key="6">
    <source>
        <dbReference type="EMBL" id="SDY37405.1"/>
    </source>
</evidence>
<dbReference type="GO" id="GO:0016887">
    <property type="term" value="F:ATP hydrolysis activity"/>
    <property type="evidence" value="ECO:0007669"/>
    <property type="project" value="InterPro"/>
</dbReference>
<dbReference type="InterPro" id="IPR003593">
    <property type="entry name" value="AAA+_ATPase"/>
</dbReference>
<dbReference type="PROSITE" id="PS50893">
    <property type="entry name" value="ABC_TRANSPORTER_2"/>
    <property type="match status" value="1"/>
</dbReference>
<dbReference type="STRING" id="1122142.SAMN02910414_01416"/>
<dbReference type="Pfam" id="PF00005">
    <property type="entry name" value="ABC_tran"/>
    <property type="match status" value="1"/>
</dbReference>
<comment type="similarity">
    <text evidence="1">Belongs to the ABC transporter superfamily.</text>
</comment>
<dbReference type="InterPro" id="IPR027417">
    <property type="entry name" value="P-loop_NTPase"/>
</dbReference>
<dbReference type="SMART" id="SM00382">
    <property type="entry name" value="AAA"/>
    <property type="match status" value="1"/>
</dbReference>
<evidence type="ECO:0000256" key="1">
    <source>
        <dbReference type="ARBA" id="ARBA00005417"/>
    </source>
</evidence>
<keyword evidence="7" id="KW-1185">Reference proteome</keyword>
<dbReference type="AlphaFoldDB" id="A0A1H3JCZ4"/>
<dbReference type="GO" id="GO:0098796">
    <property type="term" value="C:membrane protein complex"/>
    <property type="evidence" value="ECO:0007669"/>
    <property type="project" value="UniProtKB-ARBA"/>
</dbReference>
<dbReference type="Gene3D" id="3.40.50.300">
    <property type="entry name" value="P-loop containing nucleotide triphosphate hydrolases"/>
    <property type="match status" value="1"/>
</dbReference>
<keyword evidence="3" id="KW-0547">Nucleotide-binding</keyword>
<evidence type="ECO:0000256" key="3">
    <source>
        <dbReference type="ARBA" id="ARBA00022741"/>
    </source>
</evidence>
<gene>
    <name evidence="6" type="ORF">SAMN02910414_01416</name>
</gene>
<protein>
    <submittedName>
        <fullName evidence="6">Putative ABC transport system ATP-binding protein</fullName>
    </submittedName>
</protein>
<accession>A0A1H3JCZ4</accession>
<name>A0A1H3JCZ4_9FIRM</name>
<dbReference type="RefSeq" id="WP_074717472.1">
    <property type="nucleotide sequence ID" value="NZ_FNPG01000015.1"/>
</dbReference>
<dbReference type="InterPro" id="IPR003439">
    <property type="entry name" value="ABC_transporter-like_ATP-bd"/>
</dbReference>
<evidence type="ECO:0000259" key="5">
    <source>
        <dbReference type="PROSITE" id="PS50893"/>
    </source>
</evidence>
<evidence type="ECO:0000313" key="7">
    <source>
        <dbReference type="Proteomes" id="UP000183918"/>
    </source>
</evidence>
<dbReference type="CDD" id="cd03255">
    <property type="entry name" value="ABC_MJ0796_LolCDE_FtsE"/>
    <property type="match status" value="1"/>
</dbReference>
<proteinExistence type="inferred from homology"/>
<dbReference type="SUPFAM" id="SSF52540">
    <property type="entry name" value="P-loop containing nucleoside triphosphate hydrolases"/>
    <property type="match status" value="1"/>
</dbReference>
<dbReference type="PANTHER" id="PTHR42798:SF2">
    <property type="entry name" value="ABC TRANSPORTER ATP-BINDING PROTEIN MG467-RELATED"/>
    <property type="match status" value="1"/>
</dbReference>
<organism evidence="6 7">
    <name type="scientific">Lachnobacterium bovis DSM 14045</name>
    <dbReference type="NCBI Taxonomy" id="1122142"/>
    <lineage>
        <taxon>Bacteria</taxon>
        <taxon>Bacillati</taxon>
        <taxon>Bacillota</taxon>
        <taxon>Clostridia</taxon>
        <taxon>Lachnospirales</taxon>
        <taxon>Lachnospiraceae</taxon>
        <taxon>Lachnobacterium</taxon>
    </lineage>
</organism>
<sequence length="232" mass="25772">MFLEIKDLKKFYGEKENRICVLKGVNLSIEEGSIVVILGPSGSGKSTILNIIGGLEVPDNGTILINGKKIDNMKASNLGKYRRDMIGFIFQSYNLIPNLTVKENIELCQKLGDKAIDIDEVIDLLGLTEHKNKFPRYLSGGQQQRTAIARAIVKNPKLLLCDEPTGALDYETSKETLRLLEVVRKKYGTTILMVTHNEAIGKMADKILKISGGEIAKEIVVENPLSVDEIEW</sequence>
<dbReference type="OrthoDB" id="9802264at2"/>
<evidence type="ECO:0000256" key="2">
    <source>
        <dbReference type="ARBA" id="ARBA00022448"/>
    </source>
</evidence>
<reference evidence="6 7" key="1">
    <citation type="submission" date="2016-10" db="EMBL/GenBank/DDBJ databases">
        <authorList>
            <person name="de Groot N.N."/>
        </authorList>
    </citation>
    <scope>NUCLEOTIDE SEQUENCE [LARGE SCALE GENOMIC DNA]</scope>
    <source>
        <strain evidence="6 7">DSM 14045</strain>
    </source>
</reference>
<dbReference type="FunFam" id="3.40.50.300:FF:000032">
    <property type="entry name" value="Export ABC transporter ATP-binding protein"/>
    <property type="match status" value="1"/>
</dbReference>
<keyword evidence="4 6" id="KW-0067">ATP-binding</keyword>
<dbReference type="GO" id="GO:0005524">
    <property type="term" value="F:ATP binding"/>
    <property type="evidence" value="ECO:0007669"/>
    <property type="project" value="UniProtKB-KW"/>
</dbReference>
<dbReference type="InterPro" id="IPR017911">
    <property type="entry name" value="MacB-like_ATP-bd"/>
</dbReference>
<dbReference type="PANTHER" id="PTHR42798">
    <property type="entry name" value="LIPOPROTEIN-RELEASING SYSTEM ATP-BINDING PROTEIN LOLD"/>
    <property type="match status" value="1"/>
</dbReference>
<dbReference type="Proteomes" id="UP000183918">
    <property type="component" value="Unassembled WGS sequence"/>
</dbReference>
<keyword evidence="2" id="KW-0813">Transport</keyword>